<dbReference type="InterPro" id="IPR050696">
    <property type="entry name" value="FtsA/MreB"/>
</dbReference>
<dbReference type="Proteomes" id="UP001597391">
    <property type="component" value="Unassembled WGS sequence"/>
</dbReference>
<dbReference type="NCBIfam" id="TIGR01175">
    <property type="entry name" value="pilM"/>
    <property type="match status" value="1"/>
</dbReference>
<dbReference type="RefSeq" id="WP_377465146.1">
    <property type="nucleotide sequence ID" value="NZ_JBHUOP010000001.1"/>
</dbReference>
<dbReference type="Pfam" id="PF11104">
    <property type="entry name" value="PilM_2"/>
    <property type="match status" value="1"/>
</dbReference>
<evidence type="ECO:0000313" key="2">
    <source>
        <dbReference type="Proteomes" id="UP001597391"/>
    </source>
</evidence>
<dbReference type="InterPro" id="IPR043129">
    <property type="entry name" value="ATPase_NBD"/>
</dbReference>
<reference evidence="2" key="1">
    <citation type="journal article" date="2019" name="Int. J. Syst. Evol. Microbiol.">
        <title>The Global Catalogue of Microorganisms (GCM) 10K type strain sequencing project: providing services to taxonomists for standard genome sequencing and annotation.</title>
        <authorList>
            <consortium name="The Broad Institute Genomics Platform"/>
            <consortium name="The Broad Institute Genome Sequencing Center for Infectious Disease"/>
            <person name="Wu L."/>
            <person name="Ma J."/>
        </authorList>
    </citation>
    <scope>NUCLEOTIDE SEQUENCE [LARGE SCALE GENOMIC DNA]</scope>
    <source>
        <strain evidence="2">KCTC 33576</strain>
    </source>
</reference>
<protein>
    <submittedName>
        <fullName evidence="1">Type IV pilus assembly protein PilM</fullName>
    </submittedName>
</protein>
<dbReference type="PIRSF" id="PIRSF019169">
    <property type="entry name" value="PilM"/>
    <property type="match status" value="1"/>
</dbReference>
<evidence type="ECO:0000313" key="1">
    <source>
        <dbReference type="EMBL" id="MFD2839646.1"/>
    </source>
</evidence>
<proteinExistence type="predicted"/>
<accession>A0ABW5XB25</accession>
<keyword evidence="2" id="KW-1185">Reference proteome</keyword>
<sequence>MAKTSIVGLDIGSTAIRAAELSISSGKFGTDATLTKFAQVALPIGALQDGEVVEPGTVSSTIKLLWEQGKFSSKDVVIGVGNQRVIVREADLPWQPLDGLKKSLPYQAQQLLPTAAGDALLDFVPTDEYETADGRYVAGLFVAAIRETVTANVLASESGGVRPMVVDLNAFAIQRALTQGELAQYTVAIVDVGARITNIVIAEHGKPRFVRVIPHGGQEATDTVAHAFGCTLVEAERAKREIGVGMQVTPDRAHAAEALMGTTTTLVESIRSTFVYYQSKNLGAPIDAIILSGGGSLLNGFGQYLSSATRLPVQLSNPLERVKVAKGVDLSAVQGSEQMLSTVLGLAYGVA</sequence>
<dbReference type="Gene3D" id="3.30.420.40">
    <property type="match status" value="2"/>
</dbReference>
<gene>
    <name evidence="1" type="primary">pilM</name>
    <name evidence="1" type="ORF">ACFSYH_03575</name>
</gene>
<dbReference type="InterPro" id="IPR005883">
    <property type="entry name" value="PilM"/>
</dbReference>
<dbReference type="PANTHER" id="PTHR32432">
    <property type="entry name" value="CELL DIVISION PROTEIN FTSA-RELATED"/>
    <property type="match status" value="1"/>
</dbReference>
<dbReference type="SUPFAM" id="SSF53067">
    <property type="entry name" value="Actin-like ATPase domain"/>
    <property type="match status" value="2"/>
</dbReference>
<dbReference type="CDD" id="cd24049">
    <property type="entry name" value="ASKHA_NBD_PilM"/>
    <property type="match status" value="1"/>
</dbReference>
<organism evidence="1 2">
    <name type="scientific">Populibacterium corticicola</name>
    <dbReference type="NCBI Taxonomy" id="1812826"/>
    <lineage>
        <taxon>Bacteria</taxon>
        <taxon>Bacillati</taxon>
        <taxon>Actinomycetota</taxon>
        <taxon>Actinomycetes</taxon>
        <taxon>Micrococcales</taxon>
        <taxon>Jonesiaceae</taxon>
        <taxon>Populibacterium</taxon>
    </lineage>
</organism>
<comment type="caution">
    <text evidence="1">The sequence shown here is derived from an EMBL/GenBank/DDBJ whole genome shotgun (WGS) entry which is preliminary data.</text>
</comment>
<dbReference type="EMBL" id="JBHUOP010000001">
    <property type="protein sequence ID" value="MFD2839646.1"/>
    <property type="molecule type" value="Genomic_DNA"/>
</dbReference>
<name>A0ABW5XB25_9MICO</name>
<dbReference type="PANTHER" id="PTHR32432:SF3">
    <property type="entry name" value="ETHANOLAMINE UTILIZATION PROTEIN EUTJ"/>
    <property type="match status" value="1"/>
</dbReference>
<dbReference type="Gene3D" id="3.30.1490.300">
    <property type="match status" value="1"/>
</dbReference>